<sequence>MKIPHLIIATGFWLFNFYAFSAQNLRKIDSLKNLIENKKTSDSTLIVAYNDIGIEYVTSNYDLSKSYITKAISIAKKSNNRRGLAGANNCLGIVHYYKKEYDSALVYFNKALTINRKEKYLWGQASALFQIGVINKYQSNYLKSIFNFQEAKSIFESHKDLISVAKAYENIGSSYNLMGYYQKAISFYLKANEIYEKREDEKGIDRIYHYIGSMYLKQKKYNKALEYISKSLSGVKKTKNKKQISIVYLNLGKCYIGKKKFNKALYYYRKALGIRVSWLNKKNIAVTQLRMGEVYYHLKEYGKSIQFLNKALKNFVKNGDFVDQIMAHCMIGKSYLAVHKLYLAKKHLKEAMQLSEKVEDIELQKKSYKIFMNVLKKEGRINTALKYAEKVNVLNDSIYKLEELKKVSELQVIYEIEKKEKQINEQEVEIEFFKKERKIRELRINILVICITLFFMFLILGFYNNKQKVLKSRLLVENSMLEKEKLSAEIAFKKRELVTHTLQITKKNLVLKKIKKYIEDTMKTDNGAINFNYKTLLQIIRSELVHDKEQWNNFRNYFEKVHPNFHFKIKEKHPKVTSGELRLLALIKMNLSYKEIGAILNITYEGVKKARYRLRKKMELTPETSLQDVVNQL</sequence>
<dbReference type="Gene3D" id="1.10.10.10">
    <property type="entry name" value="Winged helix-like DNA-binding domain superfamily/Winged helix DNA-binding domain"/>
    <property type="match status" value="1"/>
</dbReference>
<evidence type="ECO:0000256" key="1">
    <source>
        <dbReference type="PROSITE-ProRule" id="PRU00339"/>
    </source>
</evidence>
<dbReference type="SMART" id="SM00028">
    <property type="entry name" value="TPR"/>
    <property type="match status" value="8"/>
</dbReference>
<protein>
    <submittedName>
        <fullName evidence="3">Uncharacterized protein</fullName>
    </submittedName>
</protein>
<dbReference type="GO" id="GO:0003677">
    <property type="term" value="F:DNA binding"/>
    <property type="evidence" value="ECO:0007669"/>
    <property type="project" value="InterPro"/>
</dbReference>
<dbReference type="KEGG" id="tje:TJEJU_2932"/>
<evidence type="ECO:0000313" key="4">
    <source>
        <dbReference type="Proteomes" id="UP000215214"/>
    </source>
</evidence>
<feature type="repeat" description="TPR" evidence="1">
    <location>
        <begin position="165"/>
        <end position="198"/>
    </location>
</feature>
<dbReference type="RefSeq" id="WP_095073264.1">
    <property type="nucleotide sequence ID" value="NZ_LT899436.1"/>
</dbReference>
<dbReference type="GO" id="GO:0006355">
    <property type="term" value="P:regulation of DNA-templated transcription"/>
    <property type="evidence" value="ECO:0007669"/>
    <property type="project" value="InterPro"/>
</dbReference>
<dbReference type="PANTHER" id="PTHR10098:SF108">
    <property type="entry name" value="TETRATRICOPEPTIDE REPEAT PROTEIN 28"/>
    <property type="match status" value="1"/>
</dbReference>
<evidence type="ECO:0000313" key="3">
    <source>
        <dbReference type="EMBL" id="SNR16601.1"/>
    </source>
</evidence>
<dbReference type="PROSITE" id="PS50005">
    <property type="entry name" value="TPR"/>
    <property type="match status" value="4"/>
</dbReference>
<proteinExistence type="predicted"/>
<dbReference type="InterPro" id="IPR036388">
    <property type="entry name" value="WH-like_DNA-bd_sf"/>
</dbReference>
<dbReference type="Pfam" id="PF13424">
    <property type="entry name" value="TPR_12"/>
    <property type="match status" value="1"/>
</dbReference>
<keyword evidence="2" id="KW-1133">Transmembrane helix</keyword>
<dbReference type="InterPro" id="IPR016032">
    <property type="entry name" value="Sig_transdc_resp-reg_C-effctor"/>
</dbReference>
<keyword evidence="1" id="KW-0802">TPR repeat</keyword>
<organism evidence="3 4">
    <name type="scientific">Tenacibaculum jejuense</name>
    <dbReference type="NCBI Taxonomy" id="584609"/>
    <lineage>
        <taxon>Bacteria</taxon>
        <taxon>Pseudomonadati</taxon>
        <taxon>Bacteroidota</taxon>
        <taxon>Flavobacteriia</taxon>
        <taxon>Flavobacteriales</taxon>
        <taxon>Flavobacteriaceae</taxon>
        <taxon>Tenacibaculum</taxon>
    </lineage>
</organism>
<keyword evidence="4" id="KW-1185">Reference proteome</keyword>
<dbReference type="Gene3D" id="1.25.40.10">
    <property type="entry name" value="Tetratricopeptide repeat domain"/>
    <property type="match status" value="3"/>
</dbReference>
<accession>A0A238UBR1</accession>
<feature type="repeat" description="TPR" evidence="1">
    <location>
        <begin position="245"/>
        <end position="278"/>
    </location>
</feature>
<feature type="repeat" description="TPR" evidence="1">
    <location>
        <begin position="205"/>
        <end position="238"/>
    </location>
</feature>
<dbReference type="Proteomes" id="UP000215214">
    <property type="component" value="Chromosome TJEJU"/>
</dbReference>
<gene>
    <name evidence="3" type="ORF">TJEJU_2932</name>
</gene>
<dbReference type="Pfam" id="PF13181">
    <property type="entry name" value="TPR_8"/>
    <property type="match status" value="2"/>
</dbReference>
<feature type="repeat" description="TPR" evidence="1">
    <location>
        <begin position="85"/>
        <end position="118"/>
    </location>
</feature>
<feature type="transmembrane region" description="Helical" evidence="2">
    <location>
        <begin position="444"/>
        <end position="463"/>
    </location>
</feature>
<dbReference type="InterPro" id="IPR019734">
    <property type="entry name" value="TPR_rpt"/>
</dbReference>
<keyword evidence="2" id="KW-0812">Transmembrane</keyword>
<dbReference type="SUPFAM" id="SSF48452">
    <property type="entry name" value="TPR-like"/>
    <property type="match status" value="2"/>
</dbReference>
<dbReference type="EMBL" id="LT899436">
    <property type="protein sequence ID" value="SNR16601.1"/>
    <property type="molecule type" value="Genomic_DNA"/>
</dbReference>
<dbReference type="AlphaFoldDB" id="A0A238UBR1"/>
<dbReference type="InterPro" id="IPR011990">
    <property type="entry name" value="TPR-like_helical_dom_sf"/>
</dbReference>
<reference evidence="3 4" key="1">
    <citation type="submission" date="2017-07" db="EMBL/GenBank/DDBJ databases">
        <authorList>
            <person name="Sun Z.S."/>
            <person name="Albrecht U."/>
            <person name="Echele G."/>
            <person name="Lee C.C."/>
        </authorList>
    </citation>
    <scope>NUCLEOTIDE SEQUENCE [LARGE SCALE GENOMIC DNA]</scope>
    <source>
        <strain evidence="4">type strain: KCTC 22618</strain>
    </source>
</reference>
<name>A0A238UBR1_9FLAO</name>
<dbReference type="SUPFAM" id="SSF46894">
    <property type="entry name" value="C-terminal effector domain of the bipartite response regulators"/>
    <property type="match status" value="1"/>
</dbReference>
<evidence type="ECO:0000256" key="2">
    <source>
        <dbReference type="SAM" id="Phobius"/>
    </source>
</evidence>
<dbReference type="PANTHER" id="PTHR10098">
    <property type="entry name" value="RAPSYN-RELATED"/>
    <property type="match status" value="1"/>
</dbReference>
<keyword evidence="2" id="KW-0472">Membrane</keyword>
<dbReference type="OrthoDB" id="1090267at2"/>